<dbReference type="Pfam" id="PF00364">
    <property type="entry name" value="Biotin_lipoyl"/>
    <property type="match status" value="1"/>
</dbReference>
<keyword evidence="1" id="KW-1133">Transmembrane helix</keyword>
<dbReference type="STRING" id="264462.Bd3818"/>
<dbReference type="InterPro" id="IPR000089">
    <property type="entry name" value="Biotin_lipoyl"/>
</dbReference>
<dbReference type="Gene3D" id="2.40.50.100">
    <property type="match status" value="1"/>
</dbReference>
<keyword evidence="1" id="KW-0812">Transmembrane</keyword>
<feature type="domain" description="YknX-like C-terminal permuted SH3-like" evidence="3">
    <location>
        <begin position="221"/>
        <end position="289"/>
    </location>
</feature>
<dbReference type="TCDB" id="3.A.1.137.2">
    <property type="family name" value="the atp-binding cassette (abc) superfamily"/>
</dbReference>
<organism evidence="4 5">
    <name type="scientific">Bdellovibrio bacteriovorus (strain ATCC 15356 / DSM 50701 / NCIMB 9529 / HD100)</name>
    <dbReference type="NCBI Taxonomy" id="264462"/>
    <lineage>
        <taxon>Bacteria</taxon>
        <taxon>Pseudomonadati</taxon>
        <taxon>Bdellovibrionota</taxon>
        <taxon>Bdellovibrionia</taxon>
        <taxon>Bdellovibrionales</taxon>
        <taxon>Pseudobdellovibrionaceae</taxon>
        <taxon>Bdellovibrio</taxon>
    </lineage>
</organism>
<proteinExistence type="predicted"/>
<dbReference type="PANTHER" id="PTHR30469">
    <property type="entry name" value="MULTIDRUG RESISTANCE PROTEIN MDTA"/>
    <property type="match status" value="1"/>
</dbReference>
<dbReference type="KEGG" id="bba:Bd3818"/>
<evidence type="ECO:0000259" key="3">
    <source>
        <dbReference type="Pfam" id="PF25989"/>
    </source>
</evidence>
<dbReference type="AlphaFoldDB" id="Q6MGV3"/>
<evidence type="ECO:0008006" key="6">
    <source>
        <dbReference type="Google" id="ProtNLM"/>
    </source>
</evidence>
<evidence type="ECO:0000256" key="1">
    <source>
        <dbReference type="SAM" id="Phobius"/>
    </source>
</evidence>
<evidence type="ECO:0000259" key="2">
    <source>
        <dbReference type="Pfam" id="PF00364"/>
    </source>
</evidence>
<dbReference type="InterPro" id="IPR058637">
    <property type="entry name" value="YknX-like_C"/>
</dbReference>
<keyword evidence="5" id="KW-1185">Reference proteome</keyword>
<evidence type="ECO:0000313" key="5">
    <source>
        <dbReference type="Proteomes" id="UP000008080"/>
    </source>
</evidence>
<dbReference type="Gene3D" id="2.40.420.20">
    <property type="match status" value="1"/>
</dbReference>
<reference evidence="4 5" key="1">
    <citation type="journal article" date="2004" name="Science">
        <title>A predator unmasked: life cycle of Bdellovibrio bacteriovorus from a genomic perspective.</title>
        <authorList>
            <person name="Rendulic S."/>
            <person name="Jagtap P."/>
            <person name="Rosinus A."/>
            <person name="Eppinger M."/>
            <person name="Baar C."/>
            <person name="Lanz C."/>
            <person name="Keller H."/>
            <person name="Lambert C."/>
            <person name="Evans K.J."/>
            <person name="Goesmann A."/>
            <person name="Meyer F."/>
            <person name="Sockett R.E."/>
            <person name="Schuster S.C."/>
        </authorList>
    </citation>
    <scope>NUCLEOTIDE SEQUENCE [LARGE SCALE GENOMIC DNA]</scope>
    <source>
        <strain evidence="5">ATCC 15356 / DSM 50701 / NCIMB 9529 / HD100</strain>
    </source>
</reference>
<evidence type="ECO:0000313" key="4">
    <source>
        <dbReference type="EMBL" id="CAE81176.1"/>
    </source>
</evidence>
<dbReference type="GeneID" id="93014588"/>
<dbReference type="RefSeq" id="WP_011166119.1">
    <property type="nucleotide sequence ID" value="NC_005363.1"/>
</dbReference>
<feature type="transmembrane region" description="Helical" evidence="1">
    <location>
        <begin position="7"/>
        <end position="28"/>
    </location>
</feature>
<dbReference type="HOGENOM" id="CLU_955786_0_0_7"/>
<protein>
    <recommendedName>
        <fullName evidence="6">RND efflux pump membrane fusion protein barrel-sandwich domain-containing protein</fullName>
    </recommendedName>
</protein>
<dbReference type="PANTHER" id="PTHR30469:SF15">
    <property type="entry name" value="HLYD FAMILY OF SECRETION PROTEINS"/>
    <property type="match status" value="1"/>
</dbReference>
<gene>
    <name evidence="4" type="ordered locus">Bd3818</name>
</gene>
<dbReference type="GO" id="GO:1990281">
    <property type="term" value="C:efflux pump complex"/>
    <property type="evidence" value="ECO:0007669"/>
    <property type="project" value="TreeGrafter"/>
</dbReference>
<keyword evidence="1" id="KW-0472">Membrane</keyword>
<name>Q6MGV3_BDEBA</name>
<feature type="domain" description="Lipoyl-binding" evidence="2">
    <location>
        <begin position="71"/>
        <end position="127"/>
    </location>
</feature>
<dbReference type="EMBL" id="BX842656">
    <property type="protein sequence ID" value="CAE81176.1"/>
    <property type="molecule type" value="Genomic_DNA"/>
</dbReference>
<sequence length="297" mass="32715">MKKKTQYVGKFIYVTLAILTAVALGLLLRPSAVPVEIAVVEQGPFTEQLRVDGTVRSRHITTVTAFATGDLERLEMKAGESVKKGQTLTHLKWDFRKPVTSPVAGVVAKVYRESAGPIQRGEPIVDIIDPRDIEVVAKVLTTDAVKVQPQSVVKIFGLGDDSELEGRVLRVSQAGFVEISALGIEEEKTEIFIEFQKPPPVQIGHNFHVELLIEVSHTDQALQVPLGALLKNRNNWAVYTVQDQRAHLQSVEIAKRNDSHAVVSSGLKAGEQVILFPGDQVFDNSKVKIRRNSHPDP</sequence>
<dbReference type="Pfam" id="PF25989">
    <property type="entry name" value="YknX_C"/>
    <property type="match status" value="1"/>
</dbReference>
<dbReference type="Proteomes" id="UP000008080">
    <property type="component" value="Chromosome"/>
</dbReference>
<accession>Q6MGV3</accession>
<dbReference type="eggNOG" id="COG0845">
    <property type="taxonomic scope" value="Bacteria"/>
</dbReference>
<dbReference type="InterPro" id="IPR011053">
    <property type="entry name" value="Single_hybrid_motif"/>
</dbReference>
<dbReference type="GO" id="GO:0015562">
    <property type="term" value="F:efflux transmembrane transporter activity"/>
    <property type="evidence" value="ECO:0007669"/>
    <property type="project" value="TreeGrafter"/>
</dbReference>
<dbReference type="SUPFAM" id="SSF51230">
    <property type="entry name" value="Single hybrid motif"/>
    <property type="match status" value="1"/>
</dbReference>